<comment type="caution">
    <text evidence="1">The sequence shown here is derived from an EMBL/GenBank/DDBJ whole genome shotgun (WGS) entry which is preliminary data.</text>
</comment>
<organism evidence="1 2">
    <name type="scientific">Trinickia fusca</name>
    <dbReference type="NCBI Taxonomy" id="2419777"/>
    <lineage>
        <taxon>Bacteria</taxon>
        <taxon>Pseudomonadati</taxon>
        <taxon>Pseudomonadota</taxon>
        <taxon>Betaproteobacteria</taxon>
        <taxon>Burkholderiales</taxon>
        <taxon>Burkholderiaceae</taxon>
        <taxon>Trinickia</taxon>
    </lineage>
</organism>
<proteinExistence type="predicted"/>
<protein>
    <submittedName>
        <fullName evidence="1">Uncharacterized protein</fullName>
    </submittedName>
</protein>
<name>A0A494XQG0_9BURK</name>
<evidence type="ECO:0000313" key="1">
    <source>
        <dbReference type="EMBL" id="RKP50409.1"/>
    </source>
</evidence>
<dbReference type="AlphaFoldDB" id="A0A494XQG0"/>
<keyword evidence="2" id="KW-1185">Reference proteome</keyword>
<accession>A0A494XQG0</accession>
<gene>
    <name evidence="1" type="ORF">D7S89_04655</name>
</gene>
<dbReference type="Proteomes" id="UP000280434">
    <property type="component" value="Unassembled WGS sequence"/>
</dbReference>
<dbReference type="OrthoDB" id="9009687at2"/>
<dbReference type="EMBL" id="RBZV01000002">
    <property type="protein sequence ID" value="RKP50409.1"/>
    <property type="molecule type" value="Genomic_DNA"/>
</dbReference>
<evidence type="ECO:0000313" key="2">
    <source>
        <dbReference type="Proteomes" id="UP000280434"/>
    </source>
</evidence>
<sequence length="103" mass="11442">MGKPPRATIVFYDEETEQVKMCTVFRREVQSVIDREIARSGGMTIPPDAEAHDARPLTDEDARRLGGLVILMQAGAHPELRGRLQITTAEPVSWESTRPPASE</sequence>
<reference evidence="1 2" key="1">
    <citation type="submission" date="2018-10" db="EMBL/GenBank/DDBJ databases">
        <title>Paraburkholderia sp. 7MK8-2, isolated from soil.</title>
        <authorList>
            <person name="Gao Z.-H."/>
            <person name="Qiu L.-H."/>
        </authorList>
    </citation>
    <scope>NUCLEOTIDE SEQUENCE [LARGE SCALE GENOMIC DNA]</scope>
    <source>
        <strain evidence="1 2">7MK8-2</strain>
    </source>
</reference>